<feature type="region of interest" description="Disordered" evidence="1">
    <location>
        <begin position="33"/>
        <end position="56"/>
    </location>
</feature>
<dbReference type="AlphaFoldDB" id="A0A0J1B7U6"/>
<reference evidence="2" key="1">
    <citation type="submission" date="2015-05" db="EMBL/GenBank/DDBJ databases">
        <title>Permanent draft genome of Rhodopirellula islandicus K833.</title>
        <authorList>
            <person name="Kizina J."/>
            <person name="Richter M."/>
            <person name="Glockner F.O."/>
            <person name="Harder J."/>
        </authorList>
    </citation>
    <scope>NUCLEOTIDE SEQUENCE [LARGE SCALE GENOMIC DNA]</scope>
    <source>
        <strain evidence="2">K833</strain>
    </source>
</reference>
<evidence type="ECO:0000313" key="2">
    <source>
        <dbReference type="EMBL" id="KLU02521.1"/>
    </source>
</evidence>
<evidence type="ECO:0000313" key="3">
    <source>
        <dbReference type="Proteomes" id="UP000036367"/>
    </source>
</evidence>
<organism evidence="2 3">
    <name type="scientific">Rhodopirellula islandica</name>
    <dbReference type="NCBI Taxonomy" id="595434"/>
    <lineage>
        <taxon>Bacteria</taxon>
        <taxon>Pseudomonadati</taxon>
        <taxon>Planctomycetota</taxon>
        <taxon>Planctomycetia</taxon>
        <taxon>Pirellulales</taxon>
        <taxon>Pirellulaceae</taxon>
        <taxon>Rhodopirellula</taxon>
    </lineage>
</organism>
<evidence type="ECO:0000256" key="1">
    <source>
        <dbReference type="SAM" id="MobiDB-lite"/>
    </source>
</evidence>
<name>A0A0J1B7U6_RHOIS</name>
<dbReference type="STRING" id="595434.RISK_005587"/>
<sequence length="56" mass="6333">MSRYQTAPIQTDSVLAMKLTWLFPQDHSRWLHPGLGSAKSGPKNQCGLSKTYVERD</sequence>
<dbReference type="Proteomes" id="UP000036367">
    <property type="component" value="Unassembled WGS sequence"/>
</dbReference>
<dbReference type="EMBL" id="LECT01000044">
    <property type="protein sequence ID" value="KLU02521.1"/>
    <property type="molecule type" value="Genomic_DNA"/>
</dbReference>
<proteinExistence type="predicted"/>
<accession>A0A0J1B7U6</accession>
<protein>
    <submittedName>
        <fullName evidence="2">Uncharacterized protein</fullName>
    </submittedName>
</protein>
<gene>
    <name evidence="2" type="ORF">RISK_005587</name>
</gene>
<keyword evidence="3" id="KW-1185">Reference proteome</keyword>
<comment type="caution">
    <text evidence="2">The sequence shown here is derived from an EMBL/GenBank/DDBJ whole genome shotgun (WGS) entry which is preliminary data.</text>
</comment>